<feature type="domain" description="DUF4283" evidence="2">
    <location>
        <begin position="320"/>
        <end position="398"/>
    </location>
</feature>
<reference evidence="4" key="2">
    <citation type="submission" date="2014-06" db="EMBL/GenBank/DDBJ databases">
        <authorList>
            <person name="Genoscope - CEA"/>
        </authorList>
    </citation>
    <scope>NUCLEOTIDE SEQUENCE</scope>
</reference>
<gene>
    <name evidence="4" type="primary">BnaC05g50290D</name>
    <name evidence="3" type="ORF">DARMORV10_C05P18240.1</name>
    <name evidence="4" type="ORF">GSBRNA2T00016451001</name>
</gene>
<dbReference type="PANTHER" id="PTHR31286:SF57">
    <property type="entry name" value="DUF4283 DOMAIN-CONTAINING PROTEIN"/>
    <property type="match status" value="1"/>
</dbReference>
<name>A0A078IXX2_BRANA</name>
<dbReference type="PaxDb" id="3708-A0A078IXX2"/>
<reference evidence="3" key="3">
    <citation type="submission" date="2021-01" db="EMBL/GenBank/DDBJ databases">
        <authorList>
            <consortium name="Genoscope - CEA"/>
            <person name="William W."/>
        </authorList>
    </citation>
    <scope>NUCLEOTIDE SEQUENCE</scope>
</reference>
<evidence type="ECO:0000256" key="1">
    <source>
        <dbReference type="SAM" id="MobiDB-lite"/>
    </source>
</evidence>
<organism evidence="4 5">
    <name type="scientific">Brassica napus</name>
    <name type="common">Rape</name>
    <dbReference type="NCBI Taxonomy" id="3708"/>
    <lineage>
        <taxon>Eukaryota</taxon>
        <taxon>Viridiplantae</taxon>
        <taxon>Streptophyta</taxon>
        <taxon>Embryophyta</taxon>
        <taxon>Tracheophyta</taxon>
        <taxon>Spermatophyta</taxon>
        <taxon>Magnoliopsida</taxon>
        <taxon>eudicotyledons</taxon>
        <taxon>Gunneridae</taxon>
        <taxon>Pentapetalae</taxon>
        <taxon>rosids</taxon>
        <taxon>malvids</taxon>
        <taxon>Brassicales</taxon>
        <taxon>Brassicaceae</taxon>
        <taxon>Brassiceae</taxon>
        <taxon>Brassica</taxon>
    </lineage>
</organism>
<accession>A0A078IXX2</accession>
<evidence type="ECO:0000313" key="4">
    <source>
        <dbReference type="EMBL" id="CDY55153.1"/>
    </source>
</evidence>
<feature type="compositionally biased region" description="Low complexity" evidence="1">
    <location>
        <begin position="103"/>
        <end position="126"/>
    </location>
</feature>
<proteinExistence type="predicted"/>
<dbReference type="EMBL" id="LK033378">
    <property type="protein sequence ID" value="CDY55153.1"/>
    <property type="molecule type" value="Genomic_DNA"/>
</dbReference>
<dbReference type="InterPro" id="IPR040256">
    <property type="entry name" value="At4g02000-like"/>
</dbReference>
<feature type="region of interest" description="Disordered" evidence="1">
    <location>
        <begin position="1"/>
        <end position="49"/>
    </location>
</feature>
<dbReference type="AlphaFoldDB" id="A0A078IXX2"/>
<dbReference type="Proteomes" id="UP001295469">
    <property type="component" value="Chromosome C05"/>
</dbReference>
<dbReference type="EMBL" id="HG994369">
    <property type="protein sequence ID" value="CAF1926984.1"/>
    <property type="molecule type" value="Genomic_DNA"/>
</dbReference>
<keyword evidence="5" id="KW-1185">Reference proteome</keyword>
<protein>
    <submittedName>
        <fullName evidence="3">(rape) hypothetical protein</fullName>
    </submittedName>
    <submittedName>
        <fullName evidence="4">BnaC05g50290D protein</fullName>
    </submittedName>
</protein>
<evidence type="ECO:0000313" key="3">
    <source>
        <dbReference type="EMBL" id="CAF1926984.1"/>
    </source>
</evidence>
<dbReference type="PANTHER" id="PTHR31286">
    <property type="entry name" value="GLYCINE-RICH CELL WALL STRUCTURAL PROTEIN 1.8-LIKE"/>
    <property type="match status" value="1"/>
</dbReference>
<dbReference type="Proteomes" id="UP000028999">
    <property type="component" value="Unassembled WGS sequence"/>
</dbReference>
<dbReference type="InterPro" id="IPR025558">
    <property type="entry name" value="DUF4283"/>
</dbReference>
<evidence type="ECO:0000259" key="2">
    <source>
        <dbReference type="Pfam" id="PF14111"/>
    </source>
</evidence>
<reference evidence="4 5" key="1">
    <citation type="journal article" date="2014" name="Science">
        <title>Plant genetics. Early allopolyploid evolution in the post-Neolithic Brassica napus oilseed genome.</title>
        <authorList>
            <person name="Chalhoub B."/>
            <person name="Denoeud F."/>
            <person name="Liu S."/>
            <person name="Parkin I.A."/>
            <person name="Tang H."/>
            <person name="Wang X."/>
            <person name="Chiquet J."/>
            <person name="Belcram H."/>
            <person name="Tong C."/>
            <person name="Samans B."/>
            <person name="Correa M."/>
            <person name="Da Silva C."/>
            <person name="Just J."/>
            <person name="Falentin C."/>
            <person name="Koh C.S."/>
            <person name="Le Clainche I."/>
            <person name="Bernard M."/>
            <person name="Bento P."/>
            <person name="Noel B."/>
            <person name="Labadie K."/>
            <person name="Alberti A."/>
            <person name="Charles M."/>
            <person name="Arnaud D."/>
            <person name="Guo H."/>
            <person name="Daviaud C."/>
            <person name="Alamery S."/>
            <person name="Jabbari K."/>
            <person name="Zhao M."/>
            <person name="Edger P.P."/>
            <person name="Chelaifa H."/>
            <person name="Tack D."/>
            <person name="Lassalle G."/>
            <person name="Mestiri I."/>
            <person name="Schnel N."/>
            <person name="Le Paslier M.C."/>
            <person name="Fan G."/>
            <person name="Renault V."/>
            <person name="Bayer P.E."/>
            <person name="Golicz A.A."/>
            <person name="Manoli S."/>
            <person name="Lee T.H."/>
            <person name="Thi V.H."/>
            <person name="Chalabi S."/>
            <person name="Hu Q."/>
            <person name="Fan C."/>
            <person name="Tollenaere R."/>
            <person name="Lu Y."/>
            <person name="Battail C."/>
            <person name="Shen J."/>
            <person name="Sidebottom C.H."/>
            <person name="Wang X."/>
            <person name="Canaguier A."/>
            <person name="Chauveau A."/>
            <person name="Berard A."/>
            <person name="Deniot G."/>
            <person name="Guan M."/>
            <person name="Liu Z."/>
            <person name="Sun F."/>
            <person name="Lim Y.P."/>
            <person name="Lyons E."/>
            <person name="Town C.D."/>
            <person name="Bancroft I."/>
            <person name="Wang X."/>
            <person name="Meng J."/>
            <person name="Ma J."/>
            <person name="Pires J.C."/>
            <person name="King G.J."/>
            <person name="Brunel D."/>
            <person name="Delourme R."/>
            <person name="Renard M."/>
            <person name="Aury J.M."/>
            <person name="Adams K.L."/>
            <person name="Batley J."/>
            <person name="Snowdon R.J."/>
            <person name="Tost J."/>
            <person name="Edwards D."/>
            <person name="Zhou Y."/>
            <person name="Hua W."/>
            <person name="Sharpe A.G."/>
            <person name="Paterson A.H."/>
            <person name="Guan C."/>
            <person name="Wincker P."/>
        </authorList>
    </citation>
    <scope>NUCLEOTIDE SEQUENCE [LARGE SCALE GENOMIC DNA]</scope>
    <source>
        <strain evidence="5">cv. Darmor-bzh</strain>
    </source>
</reference>
<dbReference type="Gramene" id="CDY55153">
    <property type="protein sequence ID" value="CDY55153"/>
    <property type="gene ID" value="GSBRNA2T00016451001"/>
</dbReference>
<feature type="region of interest" description="Disordered" evidence="1">
    <location>
        <begin position="61"/>
        <end position="126"/>
    </location>
</feature>
<evidence type="ECO:0000313" key="5">
    <source>
        <dbReference type="Proteomes" id="UP000028999"/>
    </source>
</evidence>
<dbReference type="Pfam" id="PF14111">
    <property type="entry name" value="DUF4283"/>
    <property type="match status" value="1"/>
</dbReference>
<feature type="compositionally biased region" description="Polar residues" evidence="1">
    <location>
        <begin position="1"/>
        <end position="22"/>
    </location>
</feature>
<sequence>MEMTIEASTTRVDANKPPSSGTVVDVESDEKQATTLDPRWPYLNRWSSNPLHEASAPAALKLVPPHSPTGPMVETESGTSLTDNGENESPLDDLKIAAPLGDSGTPPTSSAVPPSVTHDQESSLVSAAHDSSSVSDIHNSSLVTAVHDSPVAVVNESLVVAIDEVIEDKAPPPASSDLIGVDDKDELNENENTAQKNTFVQSLGAWSKPLHFTPPPPQLGVSEAVQCQIDSFWPTIGEAIVNGPKTKKGQRLVPEQAKSHLPVKTVLPPALKEDGSLRFPWAARMNQSSRNLFRATEPTYRPDGTPQVTIPAKVLRLGPENKEEYVVGQFHRCSNPPGGLIHAVLNRLWGRECKISCQKLGDSSYLFHIPHENTRKWVIQRGVWHVDDCLLFVAPWNPVDSFKTPEISTLPVWVTLKNIPDSCFSRLGISHIASGLGEPMLTHSPV</sequence>